<evidence type="ECO:0000313" key="2">
    <source>
        <dbReference type="Proteomes" id="UP001629249"/>
    </source>
</evidence>
<sequence>MNEIKEVFFAPSIDWFKKKAKQLRKHIGCDVITHTGSLSLLAKVYGFLSWRDFLEYQVGDQENETFWDSQLDEKTFEERRYMQLSALMGALRISESEAIEVLNEVEVSGTGAARAASVEADDILEFSSKLAAMLDQHREEARGAGAVSPPKPVVTYKKRHMIDRDAVTSRLH</sequence>
<keyword evidence="2" id="KW-1185">Reference proteome</keyword>
<dbReference type="EMBL" id="JAQQFN010000037">
    <property type="protein sequence ID" value="MFL9888233.1"/>
    <property type="molecule type" value="Genomic_DNA"/>
</dbReference>
<organism evidence="1 2">
    <name type="scientific">Paraburkholderia agricolaris</name>
    <dbReference type="NCBI Taxonomy" id="2152888"/>
    <lineage>
        <taxon>Bacteria</taxon>
        <taxon>Pseudomonadati</taxon>
        <taxon>Pseudomonadota</taxon>
        <taxon>Betaproteobacteria</taxon>
        <taxon>Burkholderiales</taxon>
        <taxon>Burkholderiaceae</taxon>
        <taxon>Paraburkholderia</taxon>
    </lineage>
</organism>
<protein>
    <submittedName>
        <fullName evidence="1">Uncharacterized protein</fullName>
    </submittedName>
</protein>
<name>A0ABW8ZZP6_9BURK</name>
<dbReference type="RefSeq" id="WP_408334278.1">
    <property type="nucleotide sequence ID" value="NZ_JAQQFH010000043.1"/>
</dbReference>
<comment type="caution">
    <text evidence="1">The sequence shown here is derived from an EMBL/GenBank/DDBJ whole genome shotgun (WGS) entry which is preliminary data.</text>
</comment>
<reference evidence="1 2" key="1">
    <citation type="journal article" date="2024" name="Chem. Sci.">
        <title>Discovery of megapolipeptins by genome mining of a Burkholderiales bacteria collection.</title>
        <authorList>
            <person name="Paulo B.S."/>
            <person name="Recchia M.J.J."/>
            <person name="Lee S."/>
            <person name="Fergusson C.H."/>
            <person name="Romanowski S.B."/>
            <person name="Hernandez A."/>
            <person name="Krull N."/>
            <person name="Liu D.Y."/>
            <person name="Cavanagh H."/>
            <person name="Bos A."/>
            <person name="Gray C.A."/>
            <person name="Murphy B.T."/>
            <person name="Linington R.G."/>
            <person name="Eustaquio A.S."/>
        </authorList>
    </citation>
    <scope>NUCLEOTIDE SEQUENCE [LARGE SCALE GENOMIC DNA]</scope>
    <source>
        <strain evidence="1 2">RL16-012-BIC-B</strain>
    </source>
</reference>
<accession>A0ABW8ZZP6</accession>
<gene>
    <name evidence="1" type="ORF">PQR66_34780</name>
</gene>
<evidence type="ECO:0000313" key="1">
    <source>
        <dbReference type="EMBL" id="MFL9888233.1"/>
    </source>
</evidence>
<proteinExistence type="predicted"/>
<dbReference type="Proteomes" id="UP001629249">
    <property type="component" value="Unassembled WGS sequence"/>
</dbReference>